<proteinExistence type="predicted"/>
<accession>A0ABR8C7S3</accession>
<keyword evidence="2" id="KW-1185">Reference proteome</keyword>
<dbReference type="SUPFAM" id="SSF53448">
    <property type="entry name" value="Nucleotide-diphospho-sugar transferases"/>
    <property type="match status" value="1"/>
</dbReference>
<comment type="caution">
    <text evidence="1">The sequence shown here is derived from an EMBL/GenBank/DDBJ whole genome shotgun (WGS) entry which is preliminary data.</text>
</comment>
<dbReference type="EMBL" id="JACJQY010000005">
    <property type="protein sequence ID" value="MBD2316303.1"/>
    <property type="molecule type" value="Genomic_DNA"/>
</dbReference>
<dbReference type="Proteomes" id="UP000618445">
    <property type="component" value="Unassembled WGS sequence"/>
</dbReference>
<evidence type="ECO:0000313" key="2">
    <source>
        <dbReference type="Proteomes" id="UP000618445"/>
    </source>
</evidence>
<dbReference type="InterPro" id="IPR029044">
    <property type="entry name" value="Nucleotide-diphossugar_trans"/>
</dbReference>
<dbReference type="RefSeq" id="WP_190577020.1">
    <property type="nucleotide sequence ID" value="NZ_CAWPQU010000045.1"/>
</dbReference>
<sequence length="245" mass="28337">MIVFIVPLKSAKYAKSWELTSTLFERTLRSICGQTCNDFHIVVVCNEKPNINFNTQFVEYVEVDLPIPVGEWFIGHKDMSKKLTIGLERSKQLSPSHVMAVDADDLISNKIAEFVKKNSEQTGWIINRGYIHEFQNKYLYYLRKDFGQYCGSSVIIKPDLFNCLFIEEDFYDHRCTSLPAHEIVLNNIPFCGAIYSRANGENNLAVAPFYKDIVPKSNLIANLKHLTRFRLITSQIRKEFGFYEI</sequence>
<organism evidence="1 2">
    <name type="scientific">Phormidium tenue FACHB-1050</name>
    <dbReference type="NCBI Taxonomy" id="2692857"/>
    <lineage>
        <taxon>Bacteria</taxon>
        <taxon>Bacillati</taxon>
        <taxon>Cyanobacteriota</taxon>
        <taxon>Cyanophyceae</taxon>
        <taxon>Oscillatoriophycideae</taxon>
        <taxon>Oscillatoriales</taxon>
        <taxon>Oscillatoriaceae</taxon>
        <taxon>Phormidium</taxon>
    </lineage>
</organism>
<protein>
    <submittedName>
        <fullName evidence="1">Glycosyltransferase family 2 protein</fullName>
    </submittedName>
</protein>
<gene>
    <name evidence="1" type="ORF">H6G05_05515</name>
</gene>
<name>A0ABR8C7S3_9CYAN</name>
<reference evidence="1 2" key="1">
    <citation type="journal article" date="2020" name="ISME J.">
        <title>Comparative genomics reveals insights into cyanobacterial evolution and habitat adaptation.</title>
        <authorList>
            <person name="Chen M.Y."/>
            <person name="Teng W.K."/>
            <person name="Zhao L."/>
            <person name="Hu C.X."/>
            <person name="Zhou Y.K."/>
            <person name="Han B.P."/>
            <person name="Song L.R."/>
            <person name="Shu W.S."/>
        </authorList>
    </citation>
    <scope>NUCLEOTIDE SEQUENCE [LARGE SCALE GENOMIC DNA]</scope>
    <source>
        <strain evidence="1 2">FACHB-1050</strain>
    </source>
</reference>
<evidence type="ECO:0000313" key="1">
    <source>
        <dbReference type="EMBL" id="MBD2316303.1"/>
    </source>
</evidence>